<dbReference type="STRING" id="1714355.BTO28_01160"/>
<dbReference type="CDD" id="cd00093">
    <property type="entry name" value="HTH_XRE"/>
    <property type="match status" value="1"/>
</dbReference>
<sequence length="71" mass="8564">MELHELIKKVRFQMQMTQSEFATAMHVSFSTINRWENQKAVPNKIARILLLKLCEEKKIDPLLIREFKEYQ</sequence>
<dbReference type="AlphaFoldDB" id="A0A1V2ACG4"/>
<dbReference type="OrthoDB" id="9812495at2"/>
<dbReference type="SUPFAM" id="SSF47413">
    <property type="entry name" value="lambda repressor-like DNA-binding domains"/>
    <property type="match status" value="1"/>
</dbReference>
<comment type="caution">
    <text evidence="2">The sequence shown here is derived from an EMBL/GenBank/DDBJ whole genome shotgun (WGS) entry which is preliminary data.</text>
</comment>
<dbReference type="Pfam" id="PF01381">
    <property type="entry name" value="HTH_3"/>
    <property type="match status" value="1"/>
</dbReference>
<dbReference type="InterPro" id="IPR001387">
    <property type="entry name" value="Cro/C1-type_HTH"/>
</dbReference>
<accession>A0A1V2ACG4</accession>
<evidence type="ECO:0000313" key="2">
    <source>
        <dbReference type="EMBL" id="OMP68688.1"/>
    </source>
</evidence>
<dbReference type="SMART" id="SM00530">
    <property type="entry name" value="HTH_XRE"/>
    <property type="match status" value="1"/>
</dbReference>
<organism evidence="2 3">
    <name type="scientific">Domibacillus epiphyticus</name>
    <dbReference type="NCBI Taxonomy" id="1714355"/>
    <lineage>
        <taxon>Bacteria</taxon>
        <taxon>Bacillati</taxon>
        <taxon>Bacillota</taxon>
        <taxon>Bacilli</taxon>
        <taxon>Bacillales</taxon>
        <taxon>Bacillaceae</taxon>
        <taxon>Domibacillus</taxon>
    </lineage>
</organism>
<dbReference type="EMBL" id="MSFI01000001">
    <property type="protein sequence ID" value="OMP68688.1"/>
    <property type="molecule type" value="Genomic_DNA"/>
</dbReference>
<reference evidence="2 3" key="1">
    <citation type="submission" date="2016-12" db="EMBL/GenBank/DDBJ databases">
        <title>Domibacillus sp. SAB 38T whole genome sequencing.</title>
        <authorList>
            <person name="Verma A."/>
            <person name="Ojha A.K."/>
            <person name="Krishnamurthi S."/>
        </authorList>
    </citation>
    <scope>NUCLEOTIDE SEQUENCE [LARGE SCALE GENOMIC DNA]</scope>
    <source>
        <strain evidence="2 3">SAB 38</strain>
    </source>
</reference>
<protein>
    <recommendedName>
        <fullName evidence="1">HTH cro/C1-type domain-containing protein</fullName>
    </recommendedName>
</protein>
<proteinExistence type="predicted"/>
<dbReference type="RefSeq" id="WP_076763196.1">
    <property type="nucleotide sequence ID" value="NZ_MSFI01000001.1"/>
</dbReference>
<dbReference type="GO" id="GO:0003677">
    <property type="term" value="F:DNA binding"/>
    <property type="evidence" value="ECO:0007669"/>
    <property type="project" value="InterPro"/>
</dbReference>
<gene>
    <name evidence="2" type="ORF">BTO28_01160</name>
</gene>
<evidence type="ECO:0000313" key="3">
    <source>
        <dbReference type="Proteomes" id="UP000188613"/>
    </source>
</evidence>
<evidence type="ECO:0000259" key="1">
    <source>
        <dbReference type="PROSITE" id="PS50943"/>
    </source>
</evidence>
<dbReference type="Proteomes" id="UP000188613">
    <property type="component" value="Unassembled WGS sequence"/>
</dbReference>
<keyword evidence="3" id="KW-1185">Reference proteome</keyword>
<feature type="domain" description="HTH cro/C1-type" evidence="1">
    <location>
        <begin position="7"/>
        <end position="62"/>
    </location>
</feature>
<dbReference type="PROSITE" id="PS50943">
    <property type="entry name" value="HTH_CROC1"/>
    <property type="match status" value="1"/>
</dbReference>
<dbReference type="Gene3D" id="1.10.260.40">
    <property type="entry name" value="lambda repressor-like DNA-binding domains"/>
    <property type="match status" value="1"/>
</dbReference>
<name>A0A1V2ACG4_9BACI</name>
<dbReference type="InterPro" id="IPR010982">
    <property type="entry name" value="Lambda_DNA-bd_dom_sf"/>
</dbReference>